<name>A0ABT5E7X6_9BACT</name>
<gene>
    <name evidence="2" type="ORF">POL25_33940</name>
</gene>
<dbReference type="Proteomes" id="UP001221686">
    <property type="component" value="Unassembled WGS sequence"/>
</dbReference>
<comment type="caution">
    <text evidence="2">The sequence shown here is derived from an EMBL/GenBank/DDBJ whole genome shotgun (WGS) entry which is preliminary data.</text>
</comment>
<dbReference type="RefSeq" id="WP_272090456.1">
    <property type="nucleotide sequence ID" value="NZ_JAQNDL010000003.1"/>
</dbReference>
<proteinExistence type="predicted"/>
<dbReference type="Gene3D" id="1.20.5.300">
    <property type="match status" value="1"/>
</dbReference>
<protein>
    <submittedName>
        <fullName evidence="2">SlyX family protein</fullName>
    </submittedName>
</protein>
<dbReference type="PANTHER" id="PTHR36508:SF1">
    <property type="entry name" value="PROTEIN SLYX"/>
    <property type="match status" value="1"/>
</dbReference>
<keyword evidence="1" id="KW-0175">Coiled coil</keyword>
<dbReference type="Pfam" id="PF04102">
    <property type="entry name" value="SlyX"/>
    <property type="match status" value="1"/>
</dbReference>
<sequence length="77" mass="8615">MPAPDADITRLEQRITELEVKLAFQERTIDDLDAVLRRFTATVEGMQRELSRLRGDLADDSPPSTADVLAALDDETE</sequence>
<keyword evidence="3" id="KW-1185">Reference proteome</keyword>
<evidence type="ECO:0000313" key="2">
    <source>
        <dbReference type="EMBL" id="MDC0721957.1"/>
    </source>
</evidence>
<accession>A0ABT5E7X6</accession>
<evidence type="ECO:0000256" key="1">
    <source>
        <dbReference type="SAM" id="Coils"/>
    </source>
</evidence>
<dbReference type="InterPro" id="IPR007236">
    <property type="entry name" value="SlyX"/>
</dbReference>
<feature type="coiled-coil region" evidence="1">
    <location>
        <begin position="8"/>
        <end position="56"/>
    </location>
</feature>
<reference evidence="2 3" key="1">
    <citation type="submission" date="2022-11" db="EMBL/GenBank/DDBJ databases">
        <title>Minimal conservation of predation-associated metabolite biosynthetic gene clusters underscores biosynthetic potential of Myxococcota including descriptions for ten novel species: Archangium lansinium sp. nov., Myxococcus landrumus sp. nov., Nannocystis bai.</title>
        <authorList>
            <person name="Ahearne A."/>
            <person name="Stevens C."/>
            <person name="Dowd S."/>
        </authorList>
    </citation>
    <scope>NUCLEOTIDE SEQUENCE [LARGE SCALE GENOMIC DNA]</scope>
    <source>
        <strain evidence="2 3">BB15-2</strain>
    </source>
</reference>
<dbReference type="EMBL" id="JAQNDL010000003">
    <property type="protein sequence ID" value="MDC0721957.1"/>
    <property type="molecule type" value="Genomic_DNA"/>
</dbReference>
<evidence type="ECO:0000313" key="3">
    <source>
        <dbReference type="Proteomes" id="UP001221686"/>
    </source>
</evidence>
<dbReference type="PANTHER" id="PTHR36508">
    <property type="entry name" value="PROTEIN SLYX"/>
    <property type="match status" value="1"/>
</dbReference>
<organism evidence="2 3">
    <name type="scientific">Nannocystis bainbridge</name>
    <dbReference type="NCBI Taxonomy" id="2995303"/>
    <lineage>
        <taxon>Bacteria</taxon>
        <taxon>Pseudomonadati</taxon>
        <taxon>Myxococcota</taxon>
        <taxon>Polyangia</taxon>
        <taxon>Nannocystales</taxon>
        <taxon>Nannocystaceae</taxon>
        <taxon>Nannocystis</taxon>
    </lineage>
</organism>